<feature type="binding site" evidence="5">
    <location>
        <begin position="773"/>
        <end position="777"/>
    </location>
    <ligand>
        <name>AMP</name>
        <dbReference type="ChEBI" id="CHEBI:456215"/>
    </ligand>
</feature>
<dbReference type="FunFam" id="3.30.450.40:FF:000043">
    <property type="entry name" value="Phosphodiesterase"/>
    <property type="match status" value="2"/>
</dbReference>
<keyword evidence="10" id="KW-1185">Reference proteome</keyword>
<dbReference type="Proteomes" id="UP000419144">
    <property type="component" value="Unassembled WGS sequence"/>
</dbReference>
<dbReference type="PROSITE" id="PS51845">
    <property type="entry name" value="PDEASE_I_2"/>
    <property type="match status" value="1"/>
</dbReference>
<evidence type="ECO:0000256" key="4">
    <source>
        <dbReference type="PIRSR" id="PIRSR623088-1"/>
    </source>
</evidence>
<feature type="domain" description="PDEase" evidence="8">
    <location>
        <begin position="693"/>
        <end position="1023"/>
    </location>
</feature>
<gene>
    <name evidence="9" type="ORF">LtaPh_1514321</name>
</gene>
<dbReference type="OrthoDB" id="295473at2759"/>
<keyword evidence="1" id="KW-0140">cGMP</keyword>
<dbReference type="FunFam" id="1.10.1300.10:FF:000025">
    <property type="entry name" value="Phosphodiesterase"/>
    <property type="match status" value="1"/>
</dbReference>
<dbReference type="EMBL" id="BLBS01000019">
    <property type="protein sequence ID" value="GET87340.1"/>
    <property type="molecule type" value="Genomic_DNA"/>
</dbReference>
<dbReference type="CDD" id="cd00077">
    <property type="entry name" value="HDc"/>
    <property type="match status" value="1"/>
</dbReference>
<dbReference type="SUPFAM" id="SSF55781">
    <property type="entry name" value="GAF domain-like"/>
    <property type="match status" value="2"/>
</dbReference>
<evidence type="ECO:0000256" key="2">
    <source>
        <dbReference type="ARBA" id="ARBA00022723"/>
    </source>
</evidence>
<dbReference type="PRINTS" id="PR00387">
    <property type="entry name" value="PDIESTERASE1"/>
</dbReference>
<feature type="binding site" evidence="5">
    <location>
        <position position="927"/>
    </location>
    <ligand>
        <name>AMP</name>
        <dbReference type="ChEBI" id="CHEBI:456215"/>
    </ligand>
</feature>
<accession>A0A640KCB6</accession>
<comment type="similarity">
    <text evidence="7">Belongs to the cyclic nucleotide phosphodiesterase family.</text>
</comment>
<dbReference type="PANTHER" id="PTHR11347">
    <property type="entry name" value="CYCLIC NUCLEOTIDE PHOSPHODIESTERASE"/>
    <property type="match status" value="1"/>
</dbReference>
<protein>
    <recommendedName>
        <fullName evidence="7">Phosphodiesterase</fullName>
        <ecNumber evidence="7">3.1.4.-</ecNumber>
    </recommendedName>
</protein>
<evidence type="ECO:0000256" key="7">
    <source>
        <dbReference type="RuleBase" id="RU363067"/>
    </source>
</evidence>
<evidence type="ECO:0000256" key="3">
    <source>
        <dbReference type="ARBA" id="ARBA00022801"/>
    </source>
</evidence>
<comment type="caution">
    <text evidence="9">The sequence shown here is derived from an EMBL/GenBank/DDBJ whole genome shotgun (WGS) entry which is preliminary data.</text>
</comment>
<evidence type="ECO:0000313" key="10">
    <source>
        <dbReference type="Proteomes" id="UP000419144"/>
    </source>
</evidence>
<feature type="binding site" evidence="5">
    <location>
        <position position="979"/>
    </location>
    <ligand>
        <name>AMP</name>
        <dbReference type="ChEBI" id="CHEBI:456215"/>
    </ligand>
</feature>
<feature type="binding site" evidence="6">
    <location>
        <position position="814"/>
    </location>
    <ligand>
        <name>Zn(2+)</name>
        <dbReference type="ChEBI" id="CHEBI:29105"/>
        <label>1</label>
    </ligand>
</feature>
<reference evidence="9" key="1">
    <citation type="submission" date="2019-11" db="EMBL/GenBank/DDBJ databases">
        <title>Leishmania tarentolae CDS.</title>
        <authorList>
            <person name="Goto Y."/>
            <person name="Yamagishi J."/>
        </authorList>
    </citation>
    <scope>NUCLEOTIDE SEQUENCE [LARGE SCALE GENOMIC DNA]</scope>
    <source>
        <strain evidence="9">Parrot Tar II</strain>
    </source>
</reference>
<evidence type="ECO:0000256" key="6">
    <source>
        <dbReference type="PIRSR" id="PIRSR623088-3"/>
    </source>
</evidence>
<dbReference type="Gene3D" id="3.30.450.40">
    <property type="match status" value="2"/>
</dbReference>
<evidence type="ECO:0000256" key="5">
    <source>
        <dbReference type="PIRSR" id="PIRSR623088-2"/>
    </source>
</evidence>
<dbReference type="GO" id="GO:0007165">
    <property type="term" value="P:signal transduction"/>
    <property type="evidence" value="ECO:0007669"/>
    <property type="project" value="InterPro"/>
</dbReference>
<evidence type="ECO:0000259" key="8">
    <source>
        <dbReference type="PROSITE" id="PS51845"/>
    </source>
</evidence>
<dbReference type="SUPFAM" id="SSF109604">
    <property type="entry name" value="HD-domain/PDEase-like"/>
    <property type="match status" value="1"/>
</dbReference>
<dbReference type="Pfam" id="PF00233">
    <property type="entry name" value="PDEase_I"/>
    <property type="match status" value="1"/>
</dbReference>
<dbReference type="InterPro" id="IPR023088">
    <property type="entry name" value="PDEase"/>
</dbReference>
<dbReference type="VEuPathDB" id="TriTrypDB:LtaPh_1514321"/>
<evidence type="ECO:0000313" key="9">
    <source>
        <dbReference type="EMBL" id="GET87340.1"/>
    </source>
</evidence>
<dbReference type="EC" id="3.1.4.-" evidence="7"/>
<evidence type="ECO:0000256" key="1">
    <source>
        <dbReference type="ARBA" id="ARBA00022535"/>
    </source>
</evidence>
<dbReference type="InterPro" id="IPR003018">
    <property type="entry name" value="GAF"/>
</dbReference>
<keyword evidence="3 7" id="KW-0378">Hydrolase</keyword>
<dbReference type="GO" id="GO:0046872">
    <property type="term" value="F:metal ion binding"/>
    <property type="evidence" value="ECO:0007669"/>
    <property type="project" value="UniProtKB-KW"/>
</dbReference>
<dbReference type="InterPro" id="IPR023174">
    <property type="entry name" value="PDEase_CS"/>
</dbReference>
<organism evidence="9 10">
    <name type="scientific">Leishmania tarentolae</name>
    <name type="common">Sauroleishmania tarentolae</name>
    <dbReference type="NCBI Taxonomy" id="5689"/>
    <lineage>
        <taxon>Eukaryota</taxon>
        <taxon>Discoba</taxon>
        <taxon>Euglenozoa</taxon>
        <taxon>Kinetoplastea</taxon>
        <taxon>Metakinetoplastina</taxon>
        <taxon>Trypanosomatida</taxon>
        <taxon>Trypanosomatidae</taxon>
        <taxon>Leishmaniinae</taxon>
        <taxon>Leishmania</taxon>
        <taxon>lizard Leishmania</taxon>
    </lineage>
</organism>
<feature type="binding site" evidence="6">
    <location>
        <position position="777"/>
    </location>
    <ligand>
        <name>Zn(2+)</name>
        <dbReference type="ChEBI" id="CHEBI:29105"/>
        <label>1</label>
    </ligand>
</feature>
<dbReference type="InterPro" id="IPR002073">
    <property type="entry name" value="PDEase_catalytic_dom"/>
</dbReference>
<feature type="binding site" evidence="6">
    <location>
        <position position="813"/>
    </location>
    <ligand>
        <name>Zn(2+)</name>
        <dbReference type="ChEBI" id="CHEBI:29105"/>
        <label>1</label>
    </ligand>
</feature>
<dbReference type="PROSITE" id="PS00126">
    <property type="entry name" value="PDEASE_I_1"/>
    <property type="match status" value="1"/>
</dbReference>
<dbReference type="GO" id="GO:0004114">
    <property type="term" value="F:3',5'-cyclic-nucleotide phosphodiesterase activity"/>
    <property type="evidence" value="ECO:0007669"/>
    <property type="project" value="InterPro"/>
</dbReference>
<feature type="active site" description="Proton donor" evidence="4">
    <location>
        <position position="773"/>
    </location>
</feature>
<dbReference type="Pfam" id="PF01590">
    <property type="entry name" value="GAF"/>
    <property type="match status" value="2"/>
</dbReference>
<feature type="binding site" evidence="5">
    <location>
        <position position="814"/>
    </location>
    <ligand>
        <name>AMP</name>
        <dbReference type="ChEBI" id="CHEBI:456215"/>
    </ligand>
</feature>
<sequence>MHACMNAIVSDAHTSRYASSSAGVCVPEPSQVLHPNVNLYSIASSAFASFRSPLHNCLSSATAVQKSAGGICTCTHQRRATPRWTRTRIHRVTERVRDQCSAMTSFAAKRAPPMSERVIFCGNNHLLEALTLCDSILSRYKRCGIHLNNAEAAAFANVQQRISSVSGHAVFAANPRSTTQHKSKELGLHEHARLTQMCLIFQSPLVQTVANINEEFSKITGSPVRTYYVNVHDSVLRDPVNDAVEPMDASNAIGRCAQTKTTLTTSSNVYIPLCYNNHFVGCMEVEGTAIDTSTPFFGYALQVVALTLQNATFIEQLRWETQKAEAMVAMATRLARDTLDESVLVQSIINTAKTLTESDRCSIFLVMPDGSLKAHFEDGNVVVLPAGTGIAGYVAQSGSVVNIPNAYEDDRFNRSVDKVTGYHTRTILCLPIVFEGTIVAVAQLINKLDMVTQSGQRLPRVFGRRDEELFETFSMFAAASLRNCRINETLLTEKKKSDAILDVVTLLSNTDIRDVNSIVRHALHGAKKLLNADRSSMFLLDKERNELYSKMADSASEIRFPCGQGIAGTVAESGVGENITDAYADSRFNSAVDRQLGYRTQSILCEPIVLNGEVLAVVQLVNKLSDDGSVTCFTRTDQDTFKVFSLFAGISINNSHLLEFAVNAGREAMTLSLQRNSITGQRAPKGVKAIAVTPEEREAVTSIEFEEVYDFTSPEFNLFGVREKHDDPMNAAAAVVYHLLWNSGLPEKFGCREQTLLNFIVQCRRRYRRVPYHNFYHVVDVCQTLYTYLYTGNASELLTELECYVLLVTALVHDLDHMGVNNSFYLKTDSPLGILSSASGNNSVLEVHHCSLAIEILSDPAADVFEGLSGEDVAYAYRALIDCVLATDMARHGDLLKVFNEMARKGYDVDHQESRRMVMETLIKAGDVSNVTKPFETSRMWAIAVTEEFYRQGDMEKEKGVEVLPMFDRSKNNELARGQIGFIDFVAGKFFRDIVGDLFHGMQWCVDTLESNRARWQNILDGRRDSTRSSLC</sequence>
<feature type="binding site" evidence="6">
    <location>
        <position position="814"/>
    </location>
    <ligand>
        <name>Zn(2+)</name>
        <dbReference type="ChEBI" id="CHEBI:29105"/>
        <label>2</label>
    </ligand>
</feature>
<dbReference type="InterPro" id="IPR029016">
    <property type="entry name" value="GAF-like_dom_sf"/>
</dbReference>
<keyword evidence="2 6" id="KW-0479">Metal-binding</keyword>
<feature type="binding site" evidence="6">
    <location>
        <position position="927"/>
    </location>
    <ligand>
        <name>Zn(2+)</name>
        <dbReference type="ChEBI" id="CHEBI:29105"/>
        <label>1</label>
    </ligand>
</feature>
<dbReference type="Gene3D" id="1.10.1300.10">
    <property type="entry name" value="3'5'-cyclic nucleotide phosphodiesterase, catalytic domain"/>
    <property type="match status" value="1"/>
</dbReference>
<dbReference type="InterPro" id="IPR036971">
    <property type="entry name" value="PDEase_catalytic_dom_sf"/>
</dbReference>
<dbReference type="SMART" id="SM00065">
    <property type="entry name" value="GAF"/>
    <property type="match status" value="2"/>
</dbReference>
<name>A0A640KCB6_LEITA</name>
<dbReference type="AlphaFoldDB" id="A0A640KCB6"/>
<comment type="cofactor">
    <cofactor evidence="7">
        <name>a divalent metal cation</name>
        <dbReference type="ChEBI" id="CHEBI:60240"/>
    </cofactor>
    <text evidence="7">Binds 2 divalent metal cations per subunit. Site 1 may preferentially bind zinc ions, while site 2 has a preference for magnesium and/or manganese ions.</text>
</comment>
<dbReference type="InterPro" id="IPR003607">
    <property type="entry name" value="HD/PDEase_dom"/>
</dbReference>
<proteinExistence type="inferred from homology"/>